<dbReference type="PATRIC" id="fig|1423770.3.peg.2036"/>
<comment type="caution">
    <text evidence="4">The sequence shown here is derived from an EMBL/GenBank/DDBJ whole genome shotgun (WGS) entry which is preliminary data.</text>
</comment>
<dbReference type="Pfam" id="PF00440">
    <property type="entry name" value="TetR_N"/>
    <property type="match status" value="1"/>
</dbReference>
<name>A0A0R1QRU7_9LACO</name>
<dbReference type="InterPro" id="IPR001647">
    <property type="entry name" value="HTH_TetR"/>
</dbReference>
<dbReference type="Proteomes" id="UP000050872">
    <property type="component" value="Unassembled WGS sequence"/>
</dbReference>
<feature type="DNA-binding region" description="H-T-H motif" evidence="2">
    <location>
        <begin position="29"/>
        <end position="48"/>
    </location>
</feature>
<dbReference type="PANTHER" id="PTHR30055">
    <property type="entry name" value="HTH-TYPE TRANSCRIPTIONAL REGULATOR RUTR"/>
    <property type="match status" value="1"/>
</dbReference>
<dbReference type="RefSeq" id="WP_057887616.1">
    <property type="nucleotide sequence ID" value="NZ_AZEZ01000032.1"/>
</dbReference>
<evidence type="ECO:0000313" key="5">
    <source>
        <dbReference type="Proteomes" id="UP000050872"/>
    </source>
</evidence>
<evidence type="ECO:0000256" key="1">
    <source>
        <dbReference type="ARBA" id="ARBA00023125"/>
    </source>
</evidence>
<dbReference type="EMBL" id="AZEZ01000032">
    <property type="protein sequence ID" value="KRL44786.1"/>
    <property type="molecule type" value="Genomic_DNA"/>
</dbReference>
<evidence type="ECO:0000256" key="2">
    <source>
        <dbReference type="PROSITE-ProRule" id="PRU00335"/>
    </source>
</evidence>
<proteinExistence type="predicted"/>
<dbReference type="Gene3D" id="1.10.357.10">
    <property type="entry name" value="Tetracycline Repressor, domain 2"/>
    <property type="match status" value="1"/>
</dbReference>
<feature type="domain" description="HTH tetR-type" evidence="3">
    <location>
        <begin position="6"/>
        <end position="66"/>
    </location>
</feature>
<dbReference type="PRINTS" id="PR00455">
    <property type="entry name" value="HTHTETR"/>
</dbReference>
<dbReference type="GO" id="GO:0000976">
    <property type="term" value="F:transcription cis-regulatory region binding"/>
    <property type="evidence" value="ECO:0007669"/>
    <property type="project" value="TreeGrafter"/>
</dbReference>
<accession>A0A0R1QRU7</accession>
<dbReference type="InterPro" id="IPR050109">
    <property type="entry name" value="HTH-type_TetR-like_transc_reg"/>
</dbReference>
<dbReference type="GO" id="GO:0003700">
    <property type="term" value="F:DNA-binding transcription factor activity"/>
    <property type="evidence" value="ECO:0007669"/>
    <property type="project" value="TreeGrafter"/>
</dbReference>
<evidence type="ECO:0000313" key="4">
    <source>
        <dbReference type="EMBL" id="KRL44786.1"/>
    </source>
</evidence>
<dbReference type="STRING" id="1423770.FD29_GL001983"/>
<dbReference type="InterPro" id="IPR009057">
    <property type="entry name" value="Homeodomain-like_sf"/>
</dbReference>
<organism evidence="4 5">
    <name type="scientific">Companilactobacillus mindensis DSM 14500</name>
    <dbReference type="NCBI Taxonomy" id="1423770"/>
    <lineage>
        <taxon>Bacteria</taxon>
        <taxon>Bacillati</taxon>
        <taxon>Bacillota</taxon>
        <taxon>Bacilli</taxon>
        <taxon>Lactobacillales</taxon>
        <taxon>Lactobacillaceae</taxon>
        <taxon>Companilactobacillus</taxon>
    </lineage>
</organism>
<keyword evidence="5" id="KW-1185">Reference proteome</keyword>
<dbReference type="SUPFAM" id="SSF46689">
    <property type="entry name" value="Homeodomain-like"/>
    <property type="match status" value="1"/>
</dbReference>
<reference evidence="4 5" key="1">
    <citation type="journal article" date="2015" name="Genome Announc.">
        <title>Expanding the biotechnology potential of lactobacilli through comparative genomics of 213 strains and associated genera.</title>
        <authorList>
            <person name="Sun Z."/>
            <person name="Harris H.M."/>
            <person name="McCann A."/>
            <person name="Guo C."/>
            <person name="Argimon S."/>
            <person name="Zhang W."/>
            <person name="Yang X."/>
            <person name="Jeffery I.B."/>
            <person name="Cooney J.C."/>
            <person name="Kagawa T.F."/>
            <person name="Liu W."/>
            <person name="Song Y."/>
            <person name="Salvetti E."/>
            <person name="Wrobel A."/>
            <person name="Rasinkangas P."/>
            <person name="Parkhill J."/>
            <person name="Rea M.C."/>
            <person name="O'Sullivan O."/>
            <person name="Ritari J."/>
            <person name="Douillard F.P."/>
            <person name="Paul Ross R."/>
            <person name="Yang R."/>
            <person name="Briner A.E."/>
            <person name="Felis G.E."/>
            <person name="de Vos W.M."/>
            <person name="Barrangou R."/>
            <person name="Klaenhammer T.R."/>
            <person name="Caufield P.W."/>
            <person name="Cui Y."/>
            <person name="Zhang H."/>
            <person name="O'Toole P.W."/>
        </authorList>
    </citation>
    <scope>NUCLEOTIDE SEQUENCE [LARGE SCALE GENOMIC DNA]</scope>
    <source>
        <strain evidence="4 5">DSM 14500</strain>
    </source>
</reference>
<keyword evidence="1 2" id="KW-0238">DNA-binding</keyword>
<evidence type="ECO:0000259" key="3">
    <source>
        <dbReference type="PROSITE" id="PS50977"/>
    </source>
</evidence>
<dbReference type="OrthoDB" id="1679733at2"/>
<gene>
    <name evidence="4" type="ORF">FD29_GL001983</name>
</gene>
<dbReference type="PROSITE" id="PS50977">
    <property type="entry name" value="HTH_TETR_2"/>
    <property type="match status" value="1"/>
</dbReference>
<sequence length="184" mass="20886">MRKDSLQNQAKILKTARELFAAQGVENVSMKDIATSAGIGAGTLYRHYAHKSTLCLALVTERIQAFINNNQQYLVTSTADATEQFNVVIGDYLKIREVNMELLKSVEAGEPGRLQFYQSELYQDLTRLFQTVINGLTPNLSAKTLTFRTDMLIAMLKSTSYAFQRQERQLSQEEILTELRQLLQ</sequence>
<protein>
    <submittedName>
        <fullName evidence="4">Transcription regulator</fullName>
    </submittedName>
</protein>
<dbReference type="AlphaFoldDB" id="A0A0R1QRU7"/>
<dbReference type="PANTHER" id="PTHR30055:SF226">
    <property type="entry name" value="HTH-TYPE TRANSCRIPTIONAL REGULATOR PKSA"/>
    <property type="match status" value="1"/>
</dbReference>